<dbReference type="EMBL" id="JBHSKY010000008">
    <property type="protein sequence ID" value="MFC5279059.1"/>
    <property type="molecule type" value="Genomic_DNA"/>
</dbReference>
<protein>
    <submittedName>
        <fullName evidence="3">Universal stress protein</fullName>
    </submittedName>
</protein>
<dbReference type="PANTHER" id="PTHR46268:SF6">
    <property type="entry name" value="UNIVERSAL STRESS PROTEIN UP12"/>
    <property type="match status" value="1"/>
</dbReference>
<dbReference type="PANTHER" id="PTHR46268">
    <property type="entry name" value="STRESS RESPONSE PROTEIN NHAX"/>
    <property type="match status" value="1"/>
</dbReference>
<feature type="domain" description="UspA" evidence="2">
    <location>
        <begin position="9"/>
        <end position="148"/>
    </location>
</feature>
<evidence type="ECO:0000313" key="3">
    <source>
        <dbReference type="EMBL" id="MFC5279059.1"/>
    </source>
</evidence>
<gene>
    <name evidence="3" type="ORF">ACFPM1_09865</name>
</gene>
<dbReference type="SUPFAM" id="SSF52402">
    <property type="entry name" value="Adenine nucleotide alpha hydrolases-like"/>
    <property type="match status" value="1"/>
</dbReference>
<proteinExistence type="inferred from homology"/>
<sequence length="149" mass="15750">MTKLDIDLVLAPVDGSEASHEAVDYAIGIASEYGASVHALYVLDEEVVRALESGSIDERDVAEDTAAFTESVAERAEEAGVGHSNSIAYGFSTEVKTVHPGSVVLDTAEEIEADFIVVPREPVTGDPGQVLEKAAEYVLLYASQPVLSV</sequence>
<dbReference type="RefSeq" id="WP_256411615.1">
    <property type="nucleotide sequence ID" value="NZ_JANHDM010000005.1"/>
</dbReference>
<dbReference type="CDD" id="cd00293">
    <property type="entry name" value="USP-like"/>
    <property type="match status" value="1"/>
</dbReference>
<dbReference type="InterPro" id="IPR006015">
    <property type="entry name" value="Universal_stress_UspA"/>
</dbReference>
<reference evidence="3 4" key="1">
    <citation type="journal article" date="2019" name="Int. J. Syst. Evol. Microbiol.">
        <title>The Global Catalogue of Microorganisms (GCM) 10K type strain sequencing project: providing services to taxonomists for standard genome sequencing and annotation.</title>
        <authorList>
            <consortium name="The Broad Institute Genomics Platform"/>
            <consortium name="The Broad Institute Genome Sequencing Center for Infectious Disease"/>
            <person name="Wu L."/>
            <person name="Ma J."/>
        </authorList>
    </citation>
    <scope>NUCLEOTIDE SEQUENCE [LARGE SCALE GENOMIC DNA]</scope>
    <source>
        <strain evidence="3 4">CGMCC 1.12124</strain>
    </source>
</reference>
<dbReference type="InterPro" id="IPR006016">
    <property type="entry name" value="UspA"/>
</dbReference>
<name>A0ABD5R2F5_9EURY</name>
<comment type="similarity">
    <text evidence="1">Belongs to the universal stress protein A family.</text>
</comment>
<accession>A0ABD5R2F5</accession>
<dbReference type="AlphaFoldDB" id="A0ABD5R2F5"/>
<dbReference type="Pfam" id="PF00582">
    <property type="entry name" value="Usp"/>
    <property type="match status" value="1"/>
</dbReference>
<organism evidence="3 4">
    <name type="scientific">Halorubrum rubrum</name>
    <dbReference type="NCBI Taxonomy" id="1126240"/>
    <lineage>
        <taxon>Archaea</taxon>
        <taxon>Methanobacteriati</taxon>
        <taxon>Methanobacteriota</taxon>
        <taxon>Stenosarchaea group</taxon>
        <taxon>Halobacteria</taxon>
        <taxon>Halobacteriales</taxon>
        <taxon>Haloferacaceae</taxon>
        <taxon>Halorubrum</taxon>
    </lineage>
</organism>
<comment type="caution">
    <text evidence="3">The sequence shown here is derived from an EMBL/GenBank/DDBJ whole genome shotgun (WGS) entry which is preliminary data.</text>
</comment>
<dbReference type="InterPro" id="IPR014729">
    <property type="entry name" value="Rossmann-like_a/b/a_fold"/>
</dbReference>
<dbReference type="Proteomes" id="UP001596118">
    <property type="component" value="Unassembled WGS sequence"/>
</dbReference>
<evidence type="ECO:0000313" key="4">
    <source>
        <dbReference type="Proteomes" id="UP001596118"/>
    </source>
</evidence>
<dbReference type="Gene3D" id="3.40.50.620">
    <property type="entry name" value="HUPs"/>
    <property type="match status" value="1"/>
</dbReference>
<evidence type="ECO:0000256" key="1">
    <source>
        <dbReference type="ARBA" id="ARBA00008791"/>
    </source>
</evidence>
<dbReference type="PRINTS" id="PR01438">
    <property type="entry name" value="UNVRSLSTRESS"/>
</dbReference>
<evidence type="ECO:0000259" key="2">
    <source>
        <dbReference type="Pfam" id="PF00582"/>
    </source>
</evidence>
<keyword evidence="4" id="KW-1185">Reference proteome</keyword>